<name>A0A1T4WWN5_9CLOT</name>
<feature type="transmembrane region" description="Helical" evidence="10">
    <location>
        <begin position="6"/>
        <end position="23"/>
    </location>
</feature>
<comment type="similarity">
    <text evidence="2">Belongs to the YajC family.</text>
</comment>
<dbReference type="OrthoDB" id="9800132at2"/>
<dbReference type="SMART" id="SM01323">
    <property type="entry name" value="YajC"/>
    <property type="match status" value="1"/>
</dbReference>
<evidence type="ECO:0000256" key="6">
    <source>
        <dbReference type="ARBA" id="ARBA00022927"/>
    </source>
</evidence>
<dbReference type="RefSeq" id="WP_078695648.1">
    <property type="nucleotide sequence ID" value="NZ_FUYH01000004.1"/>
</dbReference>
<comment type="subcellular location">
    <subcellularLocation>
        <location evidence="1">Cell membrane</location>
        <topology evidence="1">Single-pass membrane protein</topology>
    </subcellularLocation>
</comment>
<gene>
    <name evidence="11" type="ORF">SAMN05443428_10411</name>
</gene>
<protein>
    <submittedName>
        <fullName evidence="11">Preprotein translocase subunit YajC</fullName>
    </submittedName>
</protein>
<dbReference type="Proteomes" id="UP000190105">
    <property type="component" value="Unassembled WGS sequence"/>
</dbReference>
<evidence type="ECO:0000256" key="5">
    <source>
        <dbReference type="ARBA" id="ARBA00022692"/>
    </source>
</evidence>
<dbReference type="GO" id="GO:0005886">
    <property type="term" value="C:plasma membrane"/>
    <property type="evidence" value="ECO:0007669"/>
    <property type="project" value="UniProtKB-SubCell"/>
</dbReference>
<dbReference type="AlphaFoldDB" id="A0A1T4WWN5"/>
<evidence type="ECO:0000313" key="11">
    <source>
        <dbReference type="EMBL" id="SKA81041.1"/>
    </source>
</evidence>
<evidence type="ECO:0000256" key="2">
    <source>
        <dbReference type="ARBA" id="ARBA00006742"/>
    </source>
</evidence>
<keyword evidence="5 10" id="KW-0812">Transmembrane</keyword>
<dbReference type="NCBIfam" id="TIGR00739">
    <property type="entry name" value="yajC"/>
    <property type="match status" value="1"/>
</dbReference>
<keyword evidence="4" id="KW-1003">Cell membrane</keyword>
<dbReference type="InterPro" id="IPR003849">
    <property type="entry name" value="Preprotein_translocase_YajC"/>
</dbReference>
<evidence type="ECO:0000256" key="3">
    <source>
        <dbReference type="ARBA" id="ARBA00022448"/>
    </source>
</evidence>
<evidence type="ECO:0000256" key="8">
    <source>
        <dbReference type="ARBA" id="ARBA00023010"/>
    </source>
</evidence>
<keyword evidence="6" id="KW-0653">Protein transport</keyword>
<evidence type="ECO:0000313" key="12">
    <source>
        <dbReference type="Proteomes" id="UP000190105"/>
    </source>
</evidence>
<organism evidence="11 12">
    <name type="scientific">Caloramator quimbayensis</name>
    <dbReference type="NCBI Taxonomy" id="1147123"/>
    <lineage>
        <taxon>Bacteria</taxon>
        <taxon>Bacillati</taxon>
        <taxon>Bacillota</taxon>
        <taxon>Clostridia</taxon>
        <taxon>Eubacteriales</taxon>
        <taxon>Clostridiaceae</taxon>
        <taxon>Caloramator</taxon>
    </lineage>
</organism>
<evidence type="ECO:0000256" key="10">
    <source>
        <dbReference type="SAM" id="Phobius"/>
    </source>
</evidence>
<evidence type="ECO:0000256" key="9">
    <source>
        <dbReference type="ARBA" id="ARBA00023136"/>
    </source>
</evidence>
<dbReference type="PANTHER" id="PTHR33909:SF1">
    <property type="entry name" value="SEC TRANSLOCON ACCESSORY COMPLEX SUBUNIT YAJC"/>
    <property type="match status" value="1"/>
</dbReference>
<accession>A0A1T4WWN5</accession>
<dbReference type="GO" id="GO:0015031">
    <property type="term" value="P:protein transport"/>
    <property type="evidence" value="ECO:0007669"/>
    <property type="project" value="UniProtKB-KW"/>
</dbReference>
<proteinExistence type="inferred from homology"/>
<dbReference type="PRINTS" id="PR01853">
    <property type="entry name" value="YAJCTRNLCASE"/>
</dbReference>
<keyword evidence="9 10" id="KW-0472">Membrane</keyword>
<evidence type="ECO:0000256" key="1">
    <source>
        <dbReference type="ARBA" id="ARBA00004162"/>
    </source>
</evidence>
<keyword evidence="7 10" id="KW-1133">Transmembrane helix</keyword>
<sequence length="101" mass="11534">MQGGANILLWVLILGVFYFFLIMPEQKKQKKIKSMIEGLKVGDNVMTRSGIYGKIIDMNDNSIILETGPDKVKLSMSKYSVSSIFEKEEEVKEEVIENKEE</sequence>
<evidence type="ECO:0000256" key="4">
    <source>
        <dbReference type="ARBA" id="ARBA00022475"/>
    </source>
</evidence>
<dbReference type="STRING" id="1147123.SAMN05443428_10411"/>
<keyword evidence="3" id="KW-0813">Transport</keyword>
<dbReference type="EMBL" id="FUYH01000004">
    <property type="protein sequence ID" value="SKA81041.1"/>
    <property type="molecule type" value="Genomic_DNA"/>
</dbReference>
<reference evidence="12" key="1">
    <citation type="submission" date="2017-02" db="EMBL/GenBank/DDBJ databases">
        <authorList>
            <person name="Varghese N."/>
            <person name="Submissions S."/>
        </authorList>
    </citation>
    <scope>NUCLEOTIDE SEQUENCE [LARGE SCALE GENOMIC DNA]</scope>
    <source>
        <strain evidence="12">USBA 833</strain>
    </source>
</reference>
<evidence type="ECO:0000256" key="7">
    <source>
        <dbReference type="ARBA" id="ARBA00022989"/>
    </source>
</evidence>
<dbReference type="Pfam" id="PF02699">
    <property type="entry name" value="YajC"/>
    <property type="match status" value="1"/>
</dbReference>
<keyword evidence="12" id="KW-1185">Reference proteome</keyword>
<dbReference type="PANTHER" id="PTHR33909">
    <property type="entry name" value="SEC TRANSLOCON ACCESSORY COMPLEX SUBUNIT YAJC"/>
    <property type="match status" value="1"/>
</dbReference>
<keyword evidence="8" id="KW-0811">Translocation</keyword>